<dbReference type="EMBL" id="CP046566">
    <property type="protein sequence ID" value="QGW26776.1"/>
    <property type="molecule type" value="Genomic_DNA"/>
</dbReference>
<gene>
    <name evidence="1" type="ORF">GLV81_00440</name>
</gene>
<dbReference type="Proteomes" id="UP000426027">
    <property type="component" value="Chromosome"/>
</dbReference>
<proteinExistence type="predicted"/>
<evidence type="ECO:0008006" key="3">
    <source>
        <dbReference type="Google" id="ProtNLM"/>
    </source>
</evidence>
<sequence>MRPLPLRPMRILIHTGSIQLQQQPMLEALLLQLSTQFEQTTWLLAGTTAPPQALAAEVQCLPLKQSKLPLLGAVQYKRQLQHIIQQQQVNIVLQCDAWIPGLGYPQLWLRPGFSAVNGLPAKWPSPCAVALSAEFQLGQRVLPAGVNAHYIGLAAHPAAQALAWAQREQLKQTHAGGLEYFLSYGNASGDELVALLKAYSQFRKRQQSSMPLLIALPGHAPADFADKLSTYKYRSDVQVLPQCTSQQLWSLSAAAYAVLITPAVPAWNMLSVLKTGTALLTPRSTVSEAACGPAAYLLPGWEEAQLAQALMLLYKDETYRSTLLANAQHWLARHPLPMLADRLMQALQTTCEN</sequence>
<reference evidence="1 2" key="1">
    <citation type="submission" date="2019-11" db="EMBL/GenBank/DDBJ databases">
        <authorList>
            <person name="Im W.T."/>
        </authorList>
    </citation>
    <scope>NUCLEOTIDE SEQUENCE [LARGE SCALE GENOMIC DNA]</scope>
    <source>
        <strain evidence="1 2">SB-02</strain>
    </source>
</reference>
<keyword evidence="2" id="KW-1185">Reference proteome</keyword>
<accession>A0A6I6G2F0</accession>
<dbReference type="Gene3D" id="3.40.50.2000">
    <property type="entry name" value="Glycogen Phosphorylase B"/>
    <property type="match status" value="1"/>
</dbReference>
<organism evidence="1 2">
    <name type="scientific">Phnomibacter ginsenosidimutans</name>
    <dbReference type="NCBI Taxonomy" id="2676868"/>
    <lineage>
        <taxon>Bacteria</taxon>
        <taxon>Pseudomonadati</taxon>
        <taxon>Bacteroidota</taxon>
        <taxon>Chitinophagia</taxon>
        <taxon>Chitinophagales</taxon>
        <taxon>Chitinophagaceae</taxon>
        <taxon>Phnomibacter</taxon>
    </lineage>
</organism>
<protein>
    <recommendedName>
        <fullName evidence="3">Glycosyltransferase family 4 protein</fullName>
    </recommendedName>
</protein>
<evidence type="ECO:0000313" key="2">
    <source>
        <dbReference type="Proteomes" id="UP000426027"/>
    </source>
</evidence>
<dbReference type="SUPFAM" id="SSF53756">
    <property type="entry name" value="UDP-Glycosyltransferase/glycogen phosphorylase"/>
    <property type="match status" value="1"/>
</dbReference>
<evidence type="ECO:0000313" key="1">
    <source>
        <dbReference type="EMBL" id="QGW26776.1"/>
    </source>
</evidence>
<dbReference type="RefSeq" id="WP_157475905.1">
    <property type="nucleotide sequence ID" value="NZ_CP046566.1"/>
</dbReference>
<name>A0A6I6G2F0_9BACT</name>
<dbReference type="AlphaFoldDB" id="A0A6I6G2F0"/>
<dbReference type="KEGG" id="fls:GLV81_00440"/>